<evidence type="ECO:0000313" key="3">
    <source>
        <dbReference type="Proteomes" id="UP000258309"/>
    </source>
</evidence>
<dbReference type="GO" id="GO:0000460">
    <property type="term" value="P:maturation of 5.8S rRNA"/>
    <property type="evidence" value="ECO:0007669"/>
    <property type="project" value="TreeGrafter"/>
</dbReference>
<dbReference type="OrthoDB" id="10263222at2759"/>
<protein>
    <submittedName>
        <fullName evidence="2">Uncharacterized protein</fullName>
    </submittedName>
</protein>
<evidence type="ECO:0000313" key="2">
    <source>
        <dbReference type="EMBL" id="RFU27399.1"/>
    </source>
</evidence>
<feature type="compositionally biased region" description="Basic and acidic residues" evidence="1">
    <location>
        <begin position="28"/>
        <end position="38"/>
    </location>
</feature>
<sequence>MVQYIITPWRNRRELLLVKAQFYPEKSRAHDNDHDRKIITNSSSSSNSKEDIAAGRRQAVSRVSVWMQRGNCPHLVESTAIITAAVLNDVPGNSSYCVRAAYSAAFSRFVTGLLDSHQDKRYKQSMYSVAKTIGLPATFVELRHQATHEELPSLPKLRNASKMALQWIWDYYWGQLTAENGTTDLQENVLQKVLLEKDGQKRRDLIRCCSSADLLNACIETMETTADPKTVLQCLEISRLLQGESMELDLNTPGDTPVRNMDDVKAEMLLMERELDEESQELVLEMQDPNAASDSERKGWTLWEGPWVPKPIGTVI</sequence>
<reference evidence="2 3" key="1">
    <citation type="submission" date="2018-05" db="EMBL/GenBank/DDBJ databases">
        <title>Draft genome sequence of Scytalidium lignicola DSM 105466, a ubiquitous saprotrophic fungus.</title>
        <authorList>
            <person name="Buettner E."/>
            <person name="Gebauer A.M."/>
            <person name="Hofrichter M."/>
            <person name="Liers C."/>
            <person name="Kellner H."/>
        </authorList>
    </citation>
    <scope>NUCLEOTIDE SEQUENCE [LARGE SCALE GENOMIC DNA]</scope>
    <source>
        <strain evidence="2 3">DSM 105466</strain>
    </source>
</reference>
<keyword evidence="3" id="KW-1185">Reference proteome</keyword>
<evidence type="ECO:0000256" key="1">
    <source>
        <dbReference type="SAM" id="MobiDB-lite"/>
    </source>
</evidence>
<dbReference type="OMA" id="VWMQRGN"/>
<proteinExistence type="predicted"/>
<dbReference type="Proteomes" id="UP000258309">
    <property type="component" value="Unassembled WGS sequence"/>
</dbReference>
<comment type="caution">
    <text evidence="2">The sequence shown here is derived from an EMBL/GenBank/DDBJ whole genome shotgun (WGS) entry which is preliminary data.</text>
</comment>
<name>A0A3E2H1X4_SCYLI</name>
<dbReference type="GO" id="GO:0090730">
    <property type="term" value="C:Las1 complex"/>
    <property type="evidence" value="ECO:0007669"/>
    <property type="project" value="InterPro"/>
</dbReference>
<dbReference type="AlphaFoldDB" id="A0A3E2H1X4"/>
<feature type="region of interest" description="Disordered" evidence="1">
    <location>
        <begin position="28"/>
        <end position="53"/>
    </location>
</feature>
<dbReference type="PANTHER" id="PTHR15002">
    <property type="entry name" value="RIBOSOMAL BIOGENESIS PROTEIN LAS1L"/>
    <property type="match status" value="1"/>
</dbReference>
<dbReference type="Pfam" id="PF04031">
    <property type="entry name" value="Las1"/>
    <property type="match status" value="1"/>
</dbReference>
<feature type="non-terminal residue" evidence="2">
    <location>
        <position position="316"/>
    </location>
</feature>
<dbReference type="GO" id="GO:0004519">
    <property type="term" value="F:endonuclease activity"/>
    <property type="evidence" value="ECO:0007669"/>
    <property type="project" value="InterPro"/>
</dbReference>
<gene>
    <name evidence="2" type="ORF">B7463_g8929</name>
</gene>
<dbReference type="EMBL" id="NCSJ02000208">
    <property type="protein sequence ID" value="RFU27399.1"/>
    <property type="molecule type" value="Genomic_DNA"/>
</dbReference>
<dbReference type="PANTHER" id="PTHR15002:SF0">
    <property type="entry name" value="RIBOSOMAL BIOGENESIS PROTEIN LAS1L"/>
    <property type="match status" value="1"/>
</dbReference>
<dbReference type="GO" id="GO:0030687">
    <property type="term" value="C:preribosome, large subunit precursor"/>
    <property type="evidence" value="ECO:0007669"/>
    <property type="project" value="TreeGrafter"/>
</dbReference>
<dbReference type="STRING" id="5539.A0A3E2H1X4"/>
<feature type="non-terminal residue" evidence="2">
    <location>
        <position position="1"/>
    </location>
</feature>
<accession>A0A3E2H1X4</accession>
<dbReference type="InterPro" id="IPR007174">
    <property type="entry name" value="Las1"/>
</dbReference>
<organism evidence="2 3">
    <name type="scientific">Scytalidium lignicola</name>
    <name type="common">Hyphomycete</name>
    <dbReference type="NCBI Taxonomy" id="5539"/>
    <lineage>
        <taxon>Eukaryota</taxon>
        <taxon>Fungi</taxon>
        <taxon>Dikarya</taxon>
        <taxon>Ascomycota</taxon>
        <taxon>Pezizomycotina</taxon>
        <taxon>Leotiomycetes</taxon>
        <taxon>Leotiomycetes incertae sedis</taxon>
        <taxon>Scytalidium</taxon>
    </lineage>
</organism>
<dbReference type="GO" id="GO:0000470">
    <property type="term" value="P:maturation of LSU-rRNA"/>
    <property type="evidence" value="ECO:0007669"/>
    <property type="project" value="TreeGrafter"/>
</dbReference>